<dbReference type="SUPFAM" id="SSF101790">
    <property type="entry name" value="Aminomethyltransferase beta-barrel domain"/>
    <property type="match status" value="1"/>
</dbReference>
<comment type="function">
    <text evidence="7">The glycine cleavage system catalyzes the degradation of glycine.</text>
</comment>
<keyword evidence="11" id="KW-0489">Methyltransferase</keyword>
<reference evidence="11 12" key="1">
    <citation type="submission" date="2019-05" db="EMBL/GenBank/DDBJ databases">
        <title>Draft Whole-Genome sequence of the green sulfur bacterium Chlorobaculum thiosulfatiphilum DSM 249.</title>
        <authorList>
            <person name="Meyer T.E."/>
            <person name="Kyndt J.A."/>
        </authorList>
    </citation>
    <scope>NUCLEOTIDE SEQUENCE [LARGE SCALE GENOMIC DNA]</scope>
    <source>
        <strain evidence="11 12">DSM 249</strain>
    </source>
</reference>
<dbReference type="AlphaFoldDB" id="A0A5C4S9I0"/>
<dbReference type="PIRSF" id="PIRSF006487">
    <property type="entry name" value="GcvT"/>
    <property type="match status" value="1"/>
</dbReference>
<dbReference type="Proteomes" id="UP000308271">
    <property type="component" value="Unassembled WGS sequence"/>
</dbReference>
<sequence length="365" mass="40066">MKKTALSAWHEAAGAKMIDFGGFLMPVQYTGIIAEHKAVREAAGLFDVSHMGNFYVSGERALEFLQYMTTNDLGKVVDGQAQYTLMLYPDGGIVDDLIIYRVSADTFFLIVNASNCEKDFDWLSSHVGEFEGVSLENHTSELSLVALQGPKAMEILVRVFPGAGIEQLGSFHFMKLPFEGAQIMVARTGYTGEAGVEICLPNDKAVALWSALMEAGKSDGIQPIGLGARDTLRLEMGYSLYGHEIEKDVNPLEARLKWVVKMSKPNFIGKQACEQVEIDPRKSVVGFSLEGRAIPRQHFKVYNSDHQEIGEVCSGTVSPTLLEPIGTASLLLDYAQSGTPIFVEIRGTMQPGAVRRLPFVHTDRP</sequence>
<dbReference type="Pfam" id="PF01571">
    <property type="entry name" value="GCV_T"/>
    <property type="match status" value="1"/>
</dbReference>
<dbReference type="GO" id="GO:0008168">
    <property type="term" value="F:methyltransferase activity"/>
    <property type="evidence" value="ECO:0007669"/>
    <property type="project" value="UniProtKB-KW"/>
</dbReference>
<dbReference type="InterPro" id="IPR028896">
    <property type="entry name" value="GcvT/YgfZ/DmdA"/>
</dbReference>
<dbReference type="InterPro" id="IPR013977">
    <property type="entry name" value="GcvT_C"/>
</dbReference>
<keyword evidence="3 7" id="KW-0032">Aminotransferase</keyword>
<dbReference type="EMBL" id="VDCH01000003">
    <property type="protein sequence ID" value="TNJ39885.1"/>
    <property type="molecule type" value="Genomic_DNA"/>
</dbReference>
<organism evidence="11 12">
    <name type="scientific">Chlorobaculum thiosulfatiphilum</name>
    <name type="common">Chlorobium limicola f.sp. thiosulfatophilum</name>
    <dbReference type="NCBI Taxonomy" id="115852"/>
    <lineage>
        <taxon>Bacteria</taxon>
        <taxon>Pseudomonadati</taxon>
        <taxon>Chlorobiota</taxon>
        <taxon>Chlorobiia</taxon>
        <taxon>Chlorobiales</taxon>
        <taxon>Chlorobiaceae</taxon>
        <taxon>Chlorobaculum</taxon>
    </lineage>
</organism>
<dbReference type="InterPro" id="IPR006223">
    <property type="entry name" value="GcvT"/>
</dbReference>
<evidence type="ECO:0000259" key="9">
    <source>
        <dbReference type="Pfam" id="PF01571"/>
    </source>
</evidence>
<dbReference type="FunFam" id="3.30.70.1400:FF:000001">
    <property type="entry name" value="Aminomethyltransferase"/>
    <property type="match status" value="1"/>
</dbReference>
<dbReference type="OrthoDB" id="9774591at2"/>
<keyword evidence="12" id="KW-1185">Reference proteome</keyword>
<dbReference type="InterPro" id="IPR006222">
    <property type="entry name" value="GCVT_N"/>
</dbReference>
<evidence type="ECO:0000256" key="8">
    <source>
        <dbReference type="PIRSR" id="PIRSR006487-1"/>
    </source>
</evidence>
<dbReference type="GO" id="GO:0005829">
    <property type="term" value="C:cytosol"/>
    <property type="evidence" value="ECO:0007669"/>
    <property type="project" value="TreeGrafter"/>
</dbReference>
<comment type="similarity">
    <text evidence="1 7">Belongs to the GcvT family.</text>
</comment>
<dbReference type="Gene3D" id="4.10.1250.10">
    <property type="entry name" value="Aminomethyltransferase fragment"/>
    <property type="match status" value="1"/>
</dbReference>
<dbReference type="Pfam" id="PF08669">
    <property type="entry name" value="GCV_T_C"/>
    <property type="match status" value="1"/>
</dbReference>
<dbReference type="GO" id="GO:0019464">
    <property type="term" value="P:glycine decarboxylation via glycine cleavage system"/>
    <property type="evidence" value="ECO:0007669"/>
    <property type="project" value="UniProtKB-UniRule"/>
</dbReference>
<evidence type="ECO:0000259" key="10">
    <source>
        <dbReference type="Pfam" id="PF08669"/>
    </source>
</evidence>
<dbReference type="Gene3D" id="3.30.1360.120">
    <property type="entry name" value="Probable tRNA modification gtpase trme, domain 1"/>
    <property type="match status" value="1"/>
</dbReference>
<evidence type="ECO:0000256" key="6">
    <source>
        <dbReference type="ARBA" id="ARBA00047665"/>
    </source>
</evidence>
<feature type="binding site" evidence="8">
    <location>
        <position position="197"/>
    </location>
    <ligand>
        <name>substrate</name>
    </ligand>
</feature>
<dbReference type="PANTHER" id="PTHR43757:SF2">
    <property type="entry name" value="AMINOMETHYLTRANSFERASE, MITOCHONDRIAL"/>
    <property type="match status" value="1"/>
</dbReference>
<evidence type="ECO:0000256" key="7">
    <source>
        <dbReference type="HAMAP-Rule" id="MF_00259"/>
    </source>
</evidence>
<dbReference type="InterPro" id="IPR027266">
    <property type="entry name" value="TrmE/GcvT-like"/>
</dbReference>
<protein>
    <recommendedName>
        <fullName evidence="2 7">Aminomethyltransferase</fullName>
        <ecNumber evidence="2 7">2.1.2.10</ecNumber>
    </recommendedName>
    <alternativeName>
        <fullName evidence="5 7">Glycine cleavage system T protein</fullName>
    </alternativeName>
</protein>
<dbReference type="PANTHER" id="PTHR43757">
    <property type="entry name" value="AMINOMETHYLTRANSFERASE"/>
    <property type="match status" value="1"/>
</dbReference>
<feature type="domain" description="GCVT N-terminal" evidence="9">
    <location>
        <begin position="7"/>
        <end position="264"/>
    </location>
</feature>
<comment type="caution">
    <text evidence="11">The sequence shown here is derived from an EMBL/GenBank/DDBJ whole genome shotgun (WGS) entry which is preliminary data.</text>
</comment>
<dbReference type="GO" id="GO:0004047">
    <property type="term" value="F:aminomethyltransferase activity"/>
    <property type="evidence" value="ECO:0007669"/>
    <property type="project" value="UniProtKB-UniRule"/>
</dbReference>
<evidence type="ECO:0000256" key="1">
    <source>
        <dbReference type="ARBA" id="ARBA00008609"/>
    </source>
</evidence>
<name>A0A5C4S9I0_CHLTI</name>
<dbReference type="EC" id="2.1.2.10" evidence="2 7"/>
<dbReference type="HAMAP" id="MF_00259">
    <property type="entry name" value="GcvT"/>
    <property type="match status" value="1"/>
</dbReference>
<comment type="catalytic activity">
    <reaction evidence="6 7">
        <text>N(6)-[(R)-S(8)-aminomethyldihydrolipoyl]-L-lysyl-[protein] + (6S)-5,6,7,8-tetrahydrofolate = N(6)-[(R)-dihydrolipoyl]-L-lysyl-[protein] + (6R)-5,10-methylene-5,6,7,8-tetrahydrofolate + NH4(+)</text>
        <dbReference type="Rhea" id="RHEA:16945"/>
        <dbReference type="Rhea" id="RHEA-COMP:10475"/>
        <dbReference type="Rhea" id="RHEA-COMP:10492"/>
        <dbReference type="ChEBI" id="CHEBI:15636"/>
        <dbReference type="ChEBI" id="CHEBI:28938"/>
        <dbReference type="ChEBI" id="CHEBI:57453"/>
        <dbReference type="ChEBI" id="CHEBI:83100"/>
        <dbReference type="ChEBI" id="CHEBI:83143"/>
        <dbReference type="EC" id="2.1.2.10"/>
    </reaction>
</comment>
<evidence type="ECO:0000256" key="5">
    <source>
        <dbReference type="ARBA" id="ARBA00031395"/>
    </source>
</evidence>
<comment type="subunit">
    <text evidence="7">The glycine cleavage system is composed of four proteins: P, T, L and H.</text>
</comment>
<dbReference type="GO" id="GO:0005960">
    <property type="term" value="C:glycine cleavage complex"/>
    <property type="evidence" value="ECO:0007669"/>
    <property type="project" value="InterPro"/>
</dbReference>
<evidence type="ECO:0000313" key="11">
    <source>
        <dbReference type="EMBL" id="TNJ39885.1"/>
    </source>
</evidence>
<dbReference type="NCBIfam" id="TIGR00528">
    <property type="entry name" value="gcvT"/>
    <property type="match status" value="1"/>
</dbReference>
<evidence type="ECO:0000256" key="4">
    <source>
        <dbReference type="ARBA" id="ARBA00022679"/>
    </source>
</evidence>
<evidence type="ECO:0000256" key="3">
    <source>
        <dbReference type="ARBA" id="ARBA00022576"/>
    </source>
</evidence>
<dbReference type="GO" id="GO:0032259">
    <property type="term" value="P:methylation"/>
    <property type="evidence" value="ECO:0007669"/>
    <property type="project" value="UniProtKB-KW"/>
</dbReference>
<dbReference type="Gene3D" id="3.30.70.1400">
    <property type="entry name" value="Aminomethyltransferase beta-barrel domains"/>
    <property type="match status" value="1"/>
</dbReference>
<dbReference type="SUPFAM" id="SSF103025">
    <property type="entry name" value="Folate-binding domain"/>
    <property type="match status" value="1"/>
</dbReference>
<accession>A0A5C4S9I0</accession>
<feature type="domain" description="Aminomethyltransferase C-terminal" evidence="10">
    <location>
        <begin position="282"/>
        <end position="360"/>
    </location>
</feature>
<keyword evidence="4 7" id="KW-0808">Transferase</keyword>
<dbReference type="GO" id="GO:0008483">
    <property type="term" value="F:transaminase activity"/>
    <property type="evidence" value="ECO:0007669"/>
    <property type="project" value="UniProtKB-KW"/>
</dbReference>
<dbReference type="RefSeq" id="WP_139456187.1">
    <property type="nucleotide sequence ID" value="NZ_VDCH01000003.1"/>
</dbReference>
<dbReference type="NCBIfam" id="NF001567">
    <property type="entry name" value="PRK00389.1"/>
    <property type="match status" value="1"/>
</dbReference>
<proteinExistence type="inferred from homology"/>
<dbReference type="InterPro" id="IPR029043">
    <property type="entry name" value="GcvT/YgfZ_C"/>
</dbReference>
<evidence type="ECO:0000313" key="12">
    <source>
        <dbReference type="Proteomes" id="UP000308271"/>
    </source>
</evidence>
<dbReference type="InterPro" id="IPR022903">
    <property type="entry name" value="GcvT_bac"/>
</dbReference>
<gene>
    <name evidence="7 11" type="primary">gcvT</name>
    <name evidence="11" type="ORF">FGF66_02840</name>
</gene>
<evidence type="ECO:0000256" key="2">
    <source>
        <dbReference type="ARBA" id="ARBA00012616"/>
    </source>
</evidence>
<dbReference type="Gene3D" id="2.40.30.110">
    <property type="entry name" value="Aminomethyltransferase beta-barrel domains"/>
    <property type="match status" value="1"/>
</dbReference>